<keyword evidence="2" id="KW-1185">Reference proteome</keyword>
<dbReference type="Proteomes" id="UP001597393">
    <property type="component" value="Unassembled WGS sequence"/>
</dbReference>
<comment type="caution">
    <text evidence="1">The sequence shown here is derived from an EMBL/GenBank/DDBJ whole genome shotgun (WGS) entry which is preliminary data.</text>
</comment>
<dbReference type="RefSeq" id="WP_380869992.1">
    <property type="nucleotide sequence ID" value="NZ_JBHUMA010000006.1"/>
</dbReference>
<evidence type="ECO:0000313" key="1">
    <source>
        <dbReference type="EMBL" id="MFD2599868.1"/>
    </source>
</evidence>
<evidence type="ECO:0000313" key="2">
    <source>
        <dbReference type="Proteomes" id="UP001597393"/>
    </source>
</evidence>
<name>A0ABW5NMH8_9SPHI</name>
<gene>
    <name evidence="1" type="ORF">ACFSQ3_12995</name>
</gene>
<reference evidence="2" key="1">
    <citation type="journal article" date="2019" name="Int. J. Syst. Evol. Microbiol.">
        <title>The Global Catalogue of Microorganisms (GCM) 10K type strain sequencing project: providing services to taxonomists for standard genome sequencing and annotation.</title>
        <authorList>
            <consortium name="The Broad Institute Genomics Platform"/>
            <consortium name="The Broad Institute Genome Sequencing Center for Infectious Disease"/>
            <person name="Wu L."/>
            <person name="Ma J."/>
        </authorList>
    </citation>
    <scope>NUCLEOTIDE SEQUENCE [LARGE SCALE GENOMIC DNA]</scope>
    <source>
        <strain evidence="2">KCTC 42248</strain>
    </source>
</reference>
<sequence length="100" mass="11458">MKTYEIDEISLNKLLKNASRLGAVQALIDVGMTNPTIGVNEAIKKYGKNNIKLWEKMKIIERVQKGMGAKQYFSVSDLNQAALHVKRYDYLTVKERNEIK</sequence>
<dbReference type="EMBL" id="JBHUMA010000006">
    <property type="protein sequence ID" value="MFD2599868.1"/>
    <property type="molecule type" value="Genomic_DNA"/>
</dbReference>
<organism evidence="1 2">
    <name type="scientific">Sphingobacterium corticis</name>
    <dbReference type="NCBI Taxonomy" id="1812823"/>
    <lineage>
        <taxon>Bacteria</taxon>
        <taxon>Pseudomonadati</taxon>
        <taxon>Bacteroidota</taxon>
        <taxon>Sphingobacteriia</taxon>
        <taxon>Sphingobacteriales</taxon>
        <taxon>Sphingobacteriaceae</taxon>
        <taxon>Sphingobacterium</taxon>
    </lineage>
</organism>
<accession>A0ABW5NMH8</accession>
<proteinExistence type="predicted"/>
<protein>
    <submittedName>
        <fullName evidence="1">Uncharacterized protein</fullName>
    </submittedName>
</protein>